<evidence type="ECO:0000313" key="1">
    <source>
        <dbReference type="EMBL" id="PWN36937.1"/>
    </source>
</evidence>
<organism evidence="1 2">
    <name type="scientific">Meira miltonrushii</name>
    <dbReference type="NCBI Taxonomy" id="1280837"/>
    <lineage>
        <taxon>Eukaryota</taxon>
        <taxon>Fungi</taxon>
        <taxon>Dikarya</taxon>
        <taxon>Basidiomycota</taxon>
        <taxon>Ustilaginomycotina</taxon>
        <taxon>Exobasidiomycetes</taxon>
        <taxon>Exobasidiales</taxon>
        <taxon>Brachybasidiaceae</taxon>
        <taxon>Meira</taxon>
    </lineage>
</organism>
<dbReference type="InParanoid" id="A0A316VH09"/>
<gene>
    <name evidence="1" type="ORF">FA14DRAFT_8194</name>
</gene>
<dbReference type="Proteomes" id="UP000245771">
    <property type="component" value="Unassembled WGS sequence"/>
</dbReference>
<keyword evidence="2" id="KW-1185">Reference proteome</keyword>
<dbReference type="GeneID" id="37024733"/>
<dbReference type="EMBL" id="KZ819602">
    <property type="protein sequence ID" value="PWN36937.1"/>
    <property type="molecule type" value="Genomic_DNA"/>
</dbReference>
<dbReference type="RefSeq" id="XP_025357239.1">
    <property type="nucleotide sequence ID" value="XM_025502952.1"/>
</dbReference>
<accession>A0A316VH09</accession>
<proteinExistence type="predicted"/>
<reference evidence="1 2" key="1">
    <citation type="journal article" date="2018" name="Mol. Biol. Evol.">
        <title>Broad Genomic Sampling Reveals a Smut Pathogenic Ancestry of the Fungal Clade Ustilaginomycotina.</title>
        <authorList>
            <person name="Kijpornyongpan T."/>
            <person name="Mondo S.J."/>
            <person name="Barry K."/>
            <person name="Sandor L."/>
            <person name="Lee J."/>
            <person name="Lipzen A."/>
            <person name="Pangilinan J."/>
            <person name="LaButti K."/>
            <person name="Hainaut M."/>
            <person name="Henrissat B."/>
            <person name="Grigoriev I.V."/>
            <person name="Spatafora J.W."/>
            <person name="Aime M.C."/>
        </authorList>
    </citation>
    <scope>NUCLEOTIDE SEQUENCE [LARGE SCALE GENOMIC DNA]</scope>
    <source>
        <strain evidence="1 2">MCA 3882</strain>
    </source>
</reference>
<evidence type="ECO:0000313" key="2">
    <source>
        <dbReference type="Proteomes" id="UP000245771"/>
    </source>
</evidence>
<dbReference type="AlphaFoldDB" id="A0A316VH09"/>
<name>A0A316VH09_9BASI</name>
<protein>
    <submittedName>
        <fullName evidence="1">Uncharacterized protein</fullName>
    </submittedName>
</protein>
<sequence length="170" mass="19555">MSLQLWLERCFICSFTKIDLIKIEFDAIRINFDQFTIMYHTKVLLIDLIAWTSTIRSDCIQDKVFFRSPRRNMNLESLFAVTIPANCVCQIVCTTAIISVFITKFSVQSITTRDETFLNNTTTGIHDAIIIITTKYGRIIDRNAITSHLEVCSICTRCCLDKLDYTDSQS</sequence>